<reference evidence="3" key="1">
    <citation type="submission" date="2013-10" db="EMBL/GenBank/DDBJ databases">
        <title>Genomic analysis of the causative agents of coccidiosis in chickens.</title>
        <authorList>
            <person name="Reid A.J."/>
            <person name="Blake D."/>
            <person name="Billington K."/>
            <person name="Browne H."/>
            <person name="Dunn M."/>
            <person name="Hung S."/>
            <person name="Kawahara F."/>
            <person name="Miranda-Saavedra D."/>
            <person name="Mourier T."/>
            <person name="Nagra H."/>
            <person name="Otto T.D."/>
            <person name="Rawlings N."/>
            <person name="Sanchez A."/>
            <person name="Sanders M."/>
            <person name="Subramaniam C."/>
            <person name="Tay Y."/>
            <person name="Dear P."/>
            <person name="Doerig C."/>
            <person name="Gruber A."/>
            <person name="Parkinson J."/>
            <person name="Shirley M."/>
            <person name="Wan K.L."/>
            <person name="Berriman M."/>
            <person name="Tomley F."/>
            <person name="Pain A."/>
        </authorList>
    </citation>
    <scope>NUCLEOTIDE SEQUENCE [LARGE SCALE GENOMIC DNA]</scope>
    <source>
        <strain evidence="3">Houghton</strain>
    </source>
</reference>
<feature type="compositionally biased region" description="Basic and acidic residues" evidence="1">
    <location>
        <begin position="733"/>
        <end position="749"/>
    </location>
</feature>
<feature type="compositionally biased region" description="Polar residues" evidence="1">
    <location>
        <begin position="89"/>
        <end position="106"/>
    </location>
</feature>
<feature type="region of interest" description="Disordered" evidence="1">
    <location>
        <begin position="492"/>
        <end position="518"/>
    </location>
</feature>
<evidence type="ECO:0000256" key="2">
    <source>
        <dbReference type="SAM" id="Phobius"/>
    </source>
</evidence>
<keyword evidence="4" id="KW-1185">Reference proteome</keyword>
<feature type="transmembrane region" description="Helical" evidence="2">
    <location>
        <begin position="1151"/>
        <end position="1169"/>
    </location>
</feature>
<feature type="region of interest" description="Disordered" evidence="1">
    <location>
        <begin position="725"/>
        <end position="804"/>
    </location>
</feature>
<feature type="region of interest" description="Disordered" evidence="1">
    <location>
        <begin position="23"/>
        <end position="246"/>
    </location>
</feature>
<organism evidence="3 4">
    <name type="scientific">Eimeria acervulina</name>
    <name type="common">Coccidian parasite</name>
    <dbReference type="NCBI Taxonomy" id="5801"/>
    <lineage>
        <taxon>Eukaryota</taxon>
        <taxon>Sar</taxon>
        <taxon>Alveolata</taxon>
        <taxon>Apicomplexa</taxon>
        <taxon>Conoidasida</taxon>
        <taxon>Coccidia</taxon>
        <taxon>Eucoccidiorida</taxon>
        <taxon>Eimeriorina</taxon>
        <taxon>Eimeriidae</taxon>
        <taxon>Eimeria</taxon>
    </lineage>
</organism>
<feature type="transmembrane region" description="Helical" evidence="2">
    <location>
        <begin position="1051"/>
        <end position="1070"/>
    </location>
</feature>
<keyword evidence="2" id="KW-1133">Transmembrane helix</keyword>
<feature type="region of interest" description="Disordered" evidence="1">
    <location>
        <begin position="984"/>
        <end position="1030"/>
    </location>
</feature>
<dbReference type="Proteomes" id="UP000018050">
    <property type="component" value="Unassembled WGS sequence"/>
</dbReference>
<feature type="compositionally biased region" description="Basic and acidic residues" evidence="1">
    <location>
        <begin position="202"/>
        <end position="211"/>
    </location>
</feature>
<reference evidence="3" key="2">
    <citation type="submission" date="2013-10" db="EMBL/GenBank/DDBJ databases">
        <authorList>
            <person name="Aslett M."/>
        </authorList>
    </citation>
    <scope>NUCLEOTIDE SEQUENCE [LARGE SCALE GENOMIC DNA]</scope>
    <source>
        <strain evidence="3">Houghton</strain>
    </source>
</reference>
<feature type="compositionally biased region" description="Basic and acidic residues" evidence="1">
    <location>
        <begin position="171"/>
        <end position="180"/>
    </location>
</feature>
<feature type="compositionally biased region" description="Basic residues" evidence="1">
    <location>
        <begin position="188"/>
        <end position="197"/>
    </location>
</feature>
<feature type="region of interest" description="Disordered" evidence="1">
    <location>
        <begin position="608"/>
        <end position="677"/>
    </location>
</feature>
<evidence type="ECO:0008006" key="5">
    <source>
        <dbReference type="Google" id="ProtNLM"/>
    </source>
</evidence>
<evidence type="ECO:0000313" key="3">
    <source>
        <dbReference type="EMBL" id="CDI80370.1"/>
    </source>
</evidence>
<keyword evidence="2" id="KW-0472">Membrane</keyword>
<protein>
    <recommendedName>
        <fullName evidence="5">Transmembrane protein</fullName>
    </recommendedName>
</protein>
<sequence>MENHSIYSGRRLEAADGLRRPLAAESLAGPSPSLNPSGNTWGSNRGYTSGVPDGRRESAPSINSSSRSHRATPSGAERPTSPAFMKLLSQRSPKTPPSDGSRSPTVMSRLAGRRRVSSPTIAARAWLDASSPSPSQAPSAHALEIRKEGTAETHHPHTVLSRSRGRSERKKGRDESKELGGRPSSSRGHGRRRKSHSNSRQETQDRRRKEGTVLSPIRRTPEERLHKGLSRPPPKRVTSPRRLPPPTFEKILLGLVDDDFTTGNDEVDVFSAETKQQQKTAPPFANQTEEECISVSVDHADCLQDEGHNSTAFTPHSSARSSLDTRYESYSQQDGVIPEHYLYIPPLRLCGNSGGERRPVPALMQPTEDEGQVSVREDRRHIATLFSLEAAESHAQKARLQEQLKETSPFRLTEVVGPCTSQSDVVDGVEIIGPPPGKSKRRQRSTLLETIVREHDWESEGQTLDENIRIYAEQTQQSQASEASRWQFFASDEELEGESARPELPDGGLSSPRATEQASLTDLDLQAAAAQASDSREMPQEECGSEDVPGAFDAVWGRSACLAQAANDCRSKASSHSDSWEDLHELYKANGDVCTMRRMVDFLSHASLHSEDGGADSRGGQDAALAEDSDASFSNAATATEGSSSAARAPTTQPAAVQLDGDPKKEPVLRSGEPGEWEVRYSTADGLSNSAEQSPFNCEGAMSADLPMQEDTTQRAFEDQNQTVEFEEEQEMREDTHTQPSRYLDDREASSGQFPEEPPSAASREQAGGPVLDPTRMSSYSSTRLFSMGSNEPSRSASKGAPTGHCLTSELQLAAAALDTRLRSVQSIANEEAPTKAAASRSSPTFTPRSRRSASRKRRRPLKEEGIRTSSASSYAGGRADEEWGGSRESKCVSSSATQAGGLENCLSGHRQIEGLLCTGLLTTNRAELPATAAGALAPATAGADAAAEPWARVKEHFQADALKPPNDTNAAEADAWHEGSTVPAHDAEHEGGDGQGTSRRDSSSLCEGNGPGPFRHSVSLPPSRAPDPAVARSTEVVEAINRAISGGPRLFVGLAVALSFVISLCMGAVQMTASLFKWKALKCSLDLDLRERIFASMKRLRAPENEGLPSMEGMGECGKLLQLLCASFIDLLTQGSPRLDVIRTMEQRHIAANAFAGLLAAAFIAGLARSGQAVDASSRFQFQAGDAVAVVVALLYSVLLLVLSYSLATPPTPAAVRRAVDKHSNFQYLWSLKFADFLLDRRAVTPKSVQDLCLRSIDVRHSCLFGSPLNRRPFKQEGMPAICFRGVSNPFLSKYTTAKAVLHPGGGVSFDWFQDLQKGQRVLITLTSAPRRQMIGRSTAAPSVYLNLVWHAAGGHNGVICEQQNTALPQRGREAGLASILRISSGAPHPHNRLHLWEALALRP</sequence>
<dbReference type="RefSeq" id="XP_013249658.1">
    <property type="nucleotide sequence ID" value="XM_013394204.1"/>
</dbReference>
<feature type="compositionally biased region" description="Polar residues" evidence="1">
    <location>
        <begin position="776"/>
        <end position="797"/>
    </location>
</feature>
<feature type="compositionally biased region" description="Low complexity" evidence="1">
    <location>
        <begin position="129"/>
        <end position="140"/>
    </location>
</feature>
<feature type="region of interest" description="Disordered" evidence="1">
    <location>
        <begin position="828"/>
        <end position="889"/>
    </location>
</feature>
<feature type="transmembrane region" description="Helical" evidence="2">
    <location>
        <begin position="1189"/>
        <end position="1209"/>
    </location>
</feature>
<feature type="compositionally biased region" description="Basic residues" evidence="1">
    <location>
        <begin position="849"/>
        <end position="861"/>
    </location>
</feature>
<feature type="compositionally biased region" description="Low complexity" evidence="1">
    <location>
        <begin position="634"/>
        <end position="649"/>
    </location>
</feature>
<name>U6GJM9_EIMAC</name>
<feature type="compositionally biased region" description="Low complexity" evidence="1">
    <location>
        <begin position="839"/>
        <end position="848"/>
    </location>
</feature>
<dbReference type="GeneID" id="25269539"/>
<keyword evidence="2" id="KW-0812">Transmembrane</keyword>
<accession>U6GJM9</accession>
<feature type="compositionally biased region" description="Basic and acidic residues" evidence="1">
    <location>
        <begin position="143"/>
        <end position="155"/>
    </location>
</feature>
<feature type="compositionally biased region" description="Basic and acidic residues" evidence="1">
    <location>
        <begin position="986"/>
        <end position="1003"/>
    </location>
</feature>
<evidence type="ECO:0000256" key="1">
    <source>
        <dbReference type="SAM" id="MobiDB-lite"/>
    </source>
</evidence>
<dbReference type="EMBL" id="HG671193">
    <property type="protein sequence ID" value="CDI80370.1"/>
    <property type="molecule type" value="Genomic_DNA"/>
</dbReference>
<feature type="compositionally biased region" description="Polar residues" evidence="1">
    <location>
        <begin position="32"/>
        <end position="47"/>
    </location>
</feature>
<dbReference type="VEuPathDB" id="ToxoDB:EAH_00014690"/>
<dbReference type="OrthoDB" id="348002at2759"/>
<proteinExistence type="predicted"/>
<feature type="compositionally biased region" description="Basic and acidic residues" evidence="1">
    <location>
        <begin position="879"/>
        <end position="889"/>
    </location>
</feature>
<dbReference type="OMA" id="IVREHDW"/>
<evidence type="ECO:0000313" key="4">
    <source>
        <dbReference type="Proteomes" id="UP000018050"/>
    </source>
</evidence>
<gene>
    <name evidence="3" type="ORF">EAH_00014690</name>
</gene>